<evidence type="ECO:0000256" key="4">
    <source>
        <dbReference type="ARBA" id="ARBA00022989"/>
    </source>
</evidence>
<dbReference type="EMBL" id="RKHY01000001">
    <property type="protein sequence ID" value="ROS41809.1"/>
    <property type="molecule type" value="Genomic_DNA"/>
</dbReference>
<evidence type="ECO:0000313" key="8">
    <source>
        <dbReference type="EMBL" id="ROS41809.1"/>
    </source>
</evidence>
<feature type="transmembrane region" description="Helical" evidence="6">
    <location>
        <begin position="136"/>
        <end position="158"/>
    </location>
</feature>
<protein>
    <submittedName>
        <fullName evidence="8">DHA1 family inner membrane transport protein</fullName>
    </submittedName>
</protein>
<dbReference type="GeneID" id="301845519"/>
<dbReference type="InterPro" id="IPR050189">
    <property type="entry name" value="MFS_Efflux_Transporters"/>
</dbReference>
<dbReference type="PANTHER" id="PTHR43124">
    <property type="entry name" value="PURINE EFFLUX PUMP PBUE"/>
    <property type="match status" value="1"/>
</dbReference>
<feature type="transmembrane region" description="Helical" evidence="6">
    <location>
        <begin position="74"/>
        <end position="97"/>
    </location>
</feature>
<dbReference type="AlphaFoldDB" id="A0A3N2H091"/>
<organism evidence="8 9">
    <name type="scientific">Amycolatopsis thermoflava</name>
    <dbReference type="NCBI Taxonomy" id="84480"/>
    <lineage>
        <taxon>Bacteria</taxon>
        <taxon>Bacillati</taxon>
        <taxon>Actinomycetota</taxon>
        <taxon>Actinomycetes</taxon>
        <taxon>Pseudonocardiales</taxon>
        <taxon>Pseudonocardiaceae</taxon>
        <taxon>Amycolatopsis</taxon>
        <taxon>Amycolatopsis methanolica group</taxon>
    </lineage>
</organism>
<dbReference type="GO" id="GO:0005886">
    <property type="term" value="C:plasma membrane"/>
    <property type="evidence" value="ECO:0007669"/>
    <property type="project" value="UniProtKB-SubCell"/>
</dbReference>
<dbReference type="GO" id="GO:0022857">
    <property type="term" value="F:transmembrane transporter activity"/>
    <property type="evidence" value="ECO:0007669"/>
    <property type="project" value="InterPro"/>
</dbReference>
<dbReference type="InterPro" id="IPR036259">
    <property type="entry name" value="MFS_trans_sf"/>
</dbReference>
<keyword evidence="2" id="KW-1003">Cell membrane</keyword>
<gene>
    <name evidence="8" type="ORF">EDD35_4180</name>
</gene>
<dbReference type="PROSITE" id="PS50850">
    <property type="entry name" value="MFS"/>
    <property type="match status" value="1"/>
</dbReference>
<feature type="transmembrane region" description="Helical" evidence="6">
    <location>
        <begin position="103"/>
        <end position="124"/>
    </location>
</feature>
<reference evidence="8 9" key="1">
    <citation type="submission" date="2018-11" db="EMBL/GenBank/DDBJ databases">
        <title>Sequencing the genomes of 1000 actinobacteria strains.</title>
        <authorList>
            <person name="Klenk H.-P."/>
        </authorList>
    </citation>
    <scope>NUCLEOTIDE SEQUENCE [LARGE SCALE GENOMIC DNA]</scope>
    <source>
        <strain evidence="8 9">DSM 44348</strain>
    </source>
</reference>
<feature type="transmembrane region" description="Helical" evidence="6">
    <location>
        <begin position="206"/>
        <end position="227"/>
    </location>
</feature>
<dbReference type="RefSeq" id="WP_123684735.1">
    <property type="nucleotide sequence ID" value="NZ_RKHY01000001.1"/>
</dbReference>
<feature type="transmembrane region" description="Helical" evidence="6">
    <location>
        <begin position="293"/>
        <end position="312"/>
    </location>
</feature>
<evidence type="ECO:0000256" key="5">
    <source>
        <dbReference type="ARBA" id="ARBA00023136"/>
    </source>
</evidence>
<feature type="transmembrane region" description="Helical" evidence="6">
    <location>
        <begin position="164"/>
        <end position="185"/>
    </location>
</feature>
<dbReference type="InterPro" id="IPR011701">
    <property type="entry name" value="MFS"/>
</dbReference>
<evidence type="ECO:0000256" key="6">
    <source>
        <dbReference type="SAM" id="Phobius"/>
    </source>
</evidence>
<dbReference type="Pfam" id="PF07690">
    <property type="entry name" value="MFS_1"/>
    <property type="match status" value="1"/>
</dbReference>
<proteinExistence type="predicted"/>
<keyword evidence="3 6" id="KW-0812">Transmembrane</keyword>
<comment type="caution">
    <text evidence="8">The sequence shown here is derived from an EMBL/GenBank/DDBJ whole genome shotgun (WGS) entry which is preliminary data.</text>
</comment>
<feature type="transmembrane region" description="Helical" evidence="6">
    <location>
        <begin position="270"/>
        <end position="287"/>
    </location>
</feature>
<evidence type="ECO:0000256" key="1">
    <source>
        <dbReference type="ARBA" id="ARBA00004651"/>
    </source>
</evidence>
<sequence>MGVVVPLPVFSLMLVVFGLTTGEFVIAGLVPDVAAGLSVSVPSAGLLVSAYAAGMIVGGPVLTALTARVGRKPLITGLVVVSVLGNLGSALAPGYAVLLLARFVAGLVVATFFAVAIATTTAMAPPGRQPSMIAKVALGMNLGIVLGTPLGTFVGHHFGWRSTFVAVAAITLLALLLVLRSVPAFPAAGASAAGELRVLADREVQLGILLTAVGNLGAVTVFTYIATLLTEFGGFAADAVPVLLLVYGAGAVLGNLLGGRLADRALMPSLAWMLAALAVTLLLFWIAGDNRVAAAILTFVLGALAFAIIPGMQTRVLTAAGAAPTLAIAVNASGFQLAAAFGGWLGGQLLTGAGAGALYPAAAAVTLAGLGIALAMLRRDSAGDRPQPLGARGLKSVDPQ</sequence>
<feature type="transmembrane region" description="Helical" evidence="6">
    <location>
        <begin position="357"/>
        <end position="377"/>
    </location>
</feature>
<keyword evidence="9" id="KW-1185">Reference proteome</keyword>
<dbReference type="InterPro" id="IPR020846">
    <property type="entry name" value="MFS_dom"/>
</dbReference>
<evidence type="ECO:0000313" key="9">
    <source>
        <dbReference type="Proteomes" id="UP000274843"/>
    </source>
</evidence>
<dbReference type="Proteomes" id="UP000274843">
    <property type="component" value="Unassembled WGS sequence"/>
</dbReference>
<feature type="transmembrane region" description="Helical" evidence="6">
    <location>
        <begin position="324"/>
        <end position="345"/>
    </location>
</feature>
<feature type="domain" description="Major facilitator superfamily (MFS) profile" evidence="7">
    <location>
        <begin position="6"/>
        <end position="381"/>
    </location>
</feature>
<evidence type="ECO:0000256" key="3">
    <source>
        <dbReference type="ARBA" id="ARBA00022692"/>
    </source>
</evidence>
<dbReference type="SUPFAM" id="SSF103473">
    <property type="entry name" value="MFS general substrate transporter"/>
    <property type="match status" value="1"/>
</dbReference>
<feature type="transmembrane region" description="Helical" evidence="6">
    <location>
        <begin position="42"/>
        <end position="62"/>
    </location>
</feature>
<dbReference type="CDD" id="cd17324">
    <property type="entry name" value="MFS_NepI_like"/>
    <property type="match status" value="1"/>
</dbReference>
<accession>A0A3N2H091</accession>
<evidence type="ECO:0000259" key="7">
    <source>
        <dbReference type="PROSITE" id="PS50850"/>
    </source>
</evidence>
<name>A0A3N2H091_9PSEU</name>
<feature type="transmembrane region" description="Helical" evidence="6">
    <location>
        <begin position="239"/>
        <end position="258"/>
    </location>
</feature>
<comment type="subcellular location">
    <subcellularLocation>
        <location evidence="1">Cell membrane</location>
        <topology evidence="1">Multi-pass membrane protein</topology>
    </subcellularLocation>
</comment>
<keyword evidence="5 6" id="KW-0472">Membrane</keyword>
<dbReference type="PANTHER" id="PTHR43124:SF8">
    <property type="entry name" value="INNER MEMBRANE TRANSPORT PROTEIN YDHP"/>
    <property type="match status" value="1"/>
</dbReference>
<evidence type="ECO:0000256" key="2">
    <source>
        <dbReference type="ARBA" id="ARBA00022475"/>
    </source>
</evidence>
<feature type="transmembrane region" description="Helical" evidence="6">
    <location>
        <begin position="7"/>
        <end position="30"/>
    </location>
</feature>
<keyword evidence="4 6" id="KW-1133">Transmembrane helix</keyword>
<dbReference type="Gene3D" id="1.20.1250.20">
    <property type="entry name" value="MFS general substrate transporter like domains"/>
    <property type="match status" value="1"/>
</dbReference>